<dbReference type="VEuPathDB" id="FungiDB:LELG_01365"/>
<proteinExistence type="inferred from homology"/>
<evidence type="ECO:0000256" key="2">
    <source>
        <dbReference type="ARBA" id="ARBA00006962"/>
    </source>
</evidence>
<protein>
    <recommendedName>
        <fullName evidence="5 12">UDP-N-acetylglucosamine transferase subunit ALG13</fullName>
        <ecNumber evidence="4 12">2.4.1.141</ecNumber>
    </recommendedName>
    <alternativeName>
        <fullName evidence="10 12">Asparagine-linked glycosylation protein 13</fullName>
    </alternativeName>
</protein>
<evidence type="ECO:0000256" key="7">
    <source>
        <dbReference type="ARBA" id="ARBA00022679"/>
    </source>
</evidence>
<dbReference type="InterPro" id="IPR007235">
    <property type="entry name" value="Glyco_trans_28_C"/>
</dbReference>
<dbReference type="GO" id="GO:0005829">
    <property type="term" value="C:cytosol"/>
    <property type="evidence" value="ECO:0007669"/>
    <property type="project" value="EnsemblFungi"/>
</dbReference>
<evidence type="ECO:0000256" key="11">
    <source>
        <dbReference type="ARBA" id="ARBA00048184"/>
    </source>
</evidence>
<dbReference type="EMBL" id="CH981525">
    <property type="protein sequence ID" value="EDK43187.1"/>
    <property type="molecule type" value="Genomic_DNA"/>
</dbReference>
<evidence type="ECO:0000313" key="15">
    <source>
        <dbReference type="Proteomes" id="UP000001996"/>
    </source>
</evidence>
<evidence type="ECO:0000256" key="8">
    <source>
        <dbReference type="ARBA" id="ARBA00022824"/>
    </source>
</evidence>
<evidence type="ECO:0000313" key="14">
    <source>
        <dbReference type="EMBL" id="EDK43187.1"/>
    </source>
</evidence>
<comment type="similarity">
    <text evidence="2 12">Belongs to the glycosyltransferase 28 family.</text>
</comment>
<dbReference type="PANTHER" id="PTHR12867:SF6">
    <property type="entry name" value="N-ACETYLGLUCOSAMINYLDIPHOSPHODOLICHOL N-ACETYLGLUCOSAMINYLTRANSFERASE"/>
    <property type="match status" value="1"/>
</dbReference>
<evidence type="ECO:0000256" key="5">
    <source>
        <dbReference type="ARBA" id="ARBA00017468"/>
    </source>
</evidence>
<evidence type="ECO:0000256" key="1">
    <source>
        <dbReference type="ARBA" id="ARBA00004240"/>
    </source>
</evidence>
<accession>A5DVH9</accession>
<dbReference type="Gene3D" id="3.40.50.2000">
    <property type="entry name" value="Glycogen Phosphorylase B"/>
    <property type="match status" value="1"/>
</dbReference>
<name>A5DVH9_LODEL</name>
<dbReference type="GeneID" id="5233894"/>
<comment type="catalytic activity">
    <reaction evidence="11">
        <text>an N-acetyl-alpha-D-glucosaminyl-diphospho-di-trans,poly-cis-dolichol + UDP-N-acetyl-alpha-D-glucosamine = an N,N'-diacetylchitobiosyl-diphospho-di-trans,poly-cis-dolichol + UDP + H(+)</text>
        <dbReference type="Rhea" id="RHEA:23380"/>
        <dbReference type="Rhea" id="RHEA-COMP:19507"/>
        <dbReference type="Rhea" id="RHEA-COMP:19510"/>
        <dbReference type="ChEBI" id="CHEBI:15378"/>
        <dbReference type="ChEBI" id="CHEBI:57269"/>
        <dbReference type="ChEBI" id="CHEBI:57705"/>
        <dbReference type="ChEBI" id="CHEBI:58223"/>
        <dbReference type="ChEBI" id="CHEBI:58427"/>
        <dbReference type="EC" id="2.4.1.141"/>
    </reaction>
</comment>
<dbReference type="AlphaFoldDB" id="A5DVH9"/>
<evidence type="ECO:0000256" key="6">
    <source>
        <dbReference type="ARBA" id="ARBA00022676"/>
    </source>
</evidence>
<dbReference type="Proteomes" id="UP000001996">
    <property type="component" value="Unassembled WGS sequence"/>
</dbReference>
<keyword evidence="7 12" id="KW-0808">Transferase</keyword>
<comment type="function">
    <text evidence="9 12">Involved in protein N-glycosylation. Essential for the second step of the dolichol-linked oligosaccharide pathway.</text>
</comment>
<keyword evidence="6 12" id="KW-0328">Glycosyltransferase</keyword>
<sequence>MSTVLVCTGATVTFKSLIDQILSVSFVQNLINTGVTKLIVQYGNEIKGNKHISQLFFESTIKKNQLVEHLNLEICTCNDNKQCITFTSSNFKIECFPFSPQIDQYIAQSDVVISHAGTGSIIDVLHQHKKLIVVVNQSLMDNHQEEIANEFVKNGYCLCAKCRDLCSDEFVKSLKLLLKEEAKLKHLKENDGRTLESIICEELTG</sequence>
<dbReference type="GO" id="GO:0098548">
    <property type="term" value="C:cytoplasmic side of Golgi membrane"/>
    <property type="evidence" value="ECO:0007669"/>
    <property type="project" value="EnsemblFungi"/>
</dbReference>
<dbReference type="GO" id="GO:0004577">
    <property type="term" value="F:N-acetylglucosaminyldiphosphodolichol N-acetylglucosaminyltransferase activity"/>
    <property type="evidence" value="ECO:0007669"/>
    <property type="project" value="UniProtKB-EC"/>
</dbReference>
<dbReference type="Pfam" id="PF04101">
    <property type="entry name" value="Glyco_tran_28_C"/>
    <property type="match status" value="1"/>
</dbReference>
<organism evidence="14 15">
    <name type="scientific">Lodderomyces elongisporus (strain ATCC 11503 / CBS 2605 / JCM 1781 / NBRC 1676 / NRRL YB-4239)</name>
    <name type="common">Yeast</name>
    <name type="synonym">Saccharomyces elongisporus</name>
    <dbReference type="NCBI Taxonomy" id="379508"/>
    <lineage>
        <taxon>Eukaryota</taxon>
        <taxon>Fungi</taxon>
        <taxon>Dikarya</taxon>
        <taxon>Ascomycota</taxon>
        <taxon>Saccharomycotina</taxon>
        <taxon>Pichiomycetes</taxon>
        <taxon>Debaryomycetaceae</taxon>
        <taxon>Candida/Lodderomyces clade</taxon>
        <taxon>Lodderomyces</taxon>
    </lineage>
</organism>
<dbReference type="InterPro" id="IPR039042">
    <property type="entry name" value="Alg13-like"/>
</dbReference>
<dbReference type="GO" id="GO:0042802">
    <property type="term" value="F:identical protein binding"/>
    <property type="evidence" value="ECO:0007669"/>
    <property type="project" value="EnsemblFungi"/>
</dbReference>
<evidence type="ECO:0000256" key="4">
    <source>
        <dbReference type="ARBA" id="ARBA00012614"/>
    </source>
</evidence>
<dbReference type="FunCoup" id="A5DVH9">
    <property type="interactions" value="314"/>
</dbReference>
<keyword evidence="15" id="KW-1185">Reference proteome</keyword>
<dbReference type="OMA" id="QYGHEIK"/>
<feature type="domain" description="Glycosyl transferase family 28 C-terminal" evidence="13">
    <location>
        <begin position="3"/>
        <end position="190"/>
    </location>
</feature>
<evidence type="ECO:0000256" key="9">
    <source>
        <dbReference type="ARBA" id="ARBA00024804"/>
    </source>
</evidence>
<dbReference type="PANTHER" id="PTHR12867">
    <property type="entry name" value="GLYCOSYL TRANSFERASE-RELATED"/>
    <property type="match status" value="1"/>
</dbReference>
<evidence type="ECO:0000259" key="13">
    <source>
        <dbReference type="Pfam" id="PF04101"/>
    </source>
</evidence>
<dbReference type="SUPFAM" id="SSF53756">
    <property type="entry name" value="UDP-Glycosyltransferase/glycogen phosphorylase"/>
    <property type="match status" value="1"/>
</dbReference>
<dbReference type="GO" id="GO:0043541">
    <property type="term" value="C:UDP-N-acetylglucosamine transferase complex"/>
    <property type="evidence" value="ECO:0007669"/>
    <property type="project" value="EnsemblFungi"/>
</dbReference>
<evidence type="ECO:0000256" key="10">
    <source>
        <dbReference type="ARBA" id="ARBA00032061"/>
    </source>
</evidence>
<reference evidence="14 15" key="1">
    <citation type="journal article" date="2009" name="Nature">
        <title>Evolution of pathogenicity and sexual reproduction in eight Candida genomes.</title>
        <authorList>
            <person name="Butler G."/>
            <person name="Rasmussen M.D."/>
            <person name="Lin M.F."/>
            <person name="Santos M.A."/>
            <person name="Sakthikumar S."/>
            <person name="Munro C.A."/>
            <person name="Rheinbay E."/>
            <person name="Grabherr M."/>
            <person name="Forche A."/>
            <person name="Reedy J.L."/>
            <person name="Agrafioti I."/>
            <person name="Arnaud M.B."/>
            <person name="Bates S."/>
            <person name="Brown A.J."/>
            <person name="Brunke S."/>
            <person name="Costanzo M.C."/>
            <person name="Fitzpatrick D.A."/>
            <person name="de Groot P.W."/>
            <person name="Harris D."/>
            <person name="Hoyer L.L."/>
            <person name="Hube B."/>
            <person name="Klis F.M."/>
            <person name="Kodira C."/>
            <person name="Lennard N."/>
            <person name="Logue M.E."/>
            <person name="Martin R."/>
            <person name="Neiman A.M."/>
            <person name="Nikolaou E."/>
            <person name="Quail M.A."/>
            <person name="Quinn J."/>
            <person name="Santos M.C."/>
            <person name="Schmitzberger F.F."/>
            <person name="Sherlock G."/>
            <person name="Shah P."/>
            <person name="Silverstein K.A."/>
            <person name="Skrzypek M.S."/>
            <person name="Soll D."/>
            <person name="Staggs R."/>
            <person name="Stansfield I."/>
            <person name="Stumpf M.P."/>
            <person name="Sudbery P.E."/>
            <person name="Srikantha T."/>
            <person name="Zeng Q."/>
            <person name="Berman J."/>
            <person name="Berriman M."/>
            <person name="Heitman J."/>
            <person name="Gow N.A."/>
            <person name="Lorenz M.C."/>
            <person name="Birren B.W."/>
            <person name="Kellis M."/>
            <person name="Cuomo C.A."/>
        </authorList>
    </citation>
    <scope>NUCLEOTIDE SEQUENCE [LARGE SCALE GENOMIC DNA]</scope>
    <source>
        <strain evidence="15">ATCC 11503 / BCRC 21390 / CBS 2605 / JCM 1781 / NBRC 1676 / NRRL YB-4239</strain>
    </source>
</reference>
<dbReference type="GO" id="GO:0006488">
    <property type="term" value="P:dolichol-linked oligosaccharide biosynthetic process"/>
    <property type="evidence" value="ECO:0007669"/>
    <property type="project" value="EnsemblFungi"/>
</dbReference>
<evidence type="ECO:0000256" key="12">
    <source>
        <dbReference type="RuleBase" id="RU362128"/>
    </source>
</evidence>
<gene>
    <name evidence="12" type="primary">ALG13</name>
    <name evidence="14" type="ORF">LELG_01365</name>
</gene>
<dbReference type="OrthoDB" id="20273at2759"/>
<dbReference type="eggNOG" id="KOG3349">
    <property type="taxonomic scope" value="Eukaryota"/>
</dbReference>
<keyword evidence="8 12" id="KW-0256">Endoplasmic reticulum</keyword>
<dbReference type="EC" id="2.4.1.141" evidence="4 12"/>
<evidence type="ECO:0000256" key="3">
    <source>
        <dbReference type="ARBA" id="ARBA00011198"/>
    </source>
</evidence>
<dbReference type="HOGENOM" id="CLU_085408_2_0_1"/>
<dbReference type="InParanoid" id="A5DVH9"/>
<dbReference type="STRING" id="379508.A5DVH9"/>
<dbReference type="KEGG" id="lel:PVL30_001335"/>
<comment type="subcellular location">
    <subcellularLocation>
        <location evidence="1 12">Endoplasmic reticulum</location>
    </subcellularLocation>
</comment>
<comment type="subunit">
    <text evidence="3 12">Heterodimer with ALG14 to form a functional enzyme.</text>
</comment>